<reference evidence="2" key="1">
    <citation type="submission" date="2021-01" db="EMBL/GenBank/DDBJ databases">
        <authorList>
            <person name="Corre E."/>
            <person name="Pelletier E."/>
            <person name="Niang G."/>
            <person name="Scheremetjew M."/>
            <person name="Finn R."/>
            <person name="Kale V."/>
            <person name="Holt S."/>
            <person name="Cochrane G."/>
            <person name="Meng A."/>
            <person name="Brown T."/>
            <person name="Cohen L."/>
        </authorList>
    </citation>
    <scope>NUCLEOTIDE SEQUENCE</scope>
    <source>
        <strain evidence="2">CCMP1381</strain>
    </source>
</reference>
<dbReference type="GO" id="GO:0009086">
    <property type="term" value="P:methionine biosynthetic process"/>
    <property type="evidence" value="ECO:0007669"/>
    <property type="project" value="TreeGrafter"/>
</dbReference>
<name>A0A7S2CMP9_9STRA</name>
<dbReference type="SUPFAM" id="SSF51735">
    <property type="entry name" value="NAD(P)-binding Rossmann-fold domains"/>
    <property type="match status" value="1"/>
</dbReference>
<protein>
    <recommendedName>
        <fullName evidence="1">Semialdehyde dehydrogenase NAD-binding domain-containing protein</fullName>
    </recommendedName>
</protein>
<organism evidence="2">
    <name type="scientific">Octactis speculum</name>
    <dbReference type="NCBI Taxonomy" id="3111310"/>
    <lineage>
        <taxon>Eukaryota</taxon>
        <taxon>Sar</taxon>
        <taxon>Stramenopiles</taxon>
        <taxon>Ochrophyta</taxon>
        <taxon>Dictyochophyceae</taxon>
        <taxon>Dictyochales</taxon>
        <taxon>Dictyochaceae</taxon>
        <taxon>Octactis</taxon>
    </lineage>
</organism>
<dbReference type="SUPFAM" id="SSF55347">
    <property type="entry name" value="Glyceraldehyde-3-phosphate dehydrogenase-like, C-terminal domain"/>
    <property type="match status" value="1"/>
</dbReference>
<dbReference type="Gene3D" id="3.40.50.720">
    <property type="entry name" value="NAD(P)-binding Rossmann-like Domain"/>
    <property type="match status" value="1"/>
</dbReference>
<dbReference type="Gene3D" id="3.30.360.10">
    <property type="entry name" value="Dihydrodipicolinate Reductase, domain 2"/>
    <property type="match status" value="1"/>
</dbReference>
<dbReference type="InterPro" id="IPR036291">
    <property type="entry name" value="NAD(P)-bd_dom_sf"/>
</dbReference>
<evidence type="ECO:0000313" key="2">
    <source>
        <dbReference type="EMBL" id="CAD9429739.1"/>
    </source>
</evidence>
<dbReference type="SMART" id="SM00859">
    <property type="entry name" value="Semialdhyde_dh"/>
    <property type="match status" value="1"/>
</dbReference>
<proteinExistence type="predicted"/>
<dbReference type="EMBL" id="HBGS01030781">
    <property type="protein sequence ID" value="CAD9429739.1"/>
    <property type="molecule type" value="Transcribed_RNA"/>
</dbReference>
<dbReference type="PANTHER" id="PTHR46718">
    <property type="entry name" value="ASPARTATE-SEMIALDEHYDE DEHYDROGENASE"/>
    <property type="match status" value="1"/>
</dbReference>
<feature type="domain" description="Semialdehyde dehydrogenase NAD-binding" evidence="1">
    <location>
        <begin position="79"/>
        <end position="222"/>
    </location>
</feature>
<dbReference type="PANTHER" id="PTHR46718:SF1">
    <property type="entry name" value="ASPARTATE-SEMIALDEHYDE DEHYDROGENASE"/>
    <property type="match status" value="1"/>
</dbReference>
<accession>A0A7S2CMP9</accession>
<evidence type="ECO:0000259" key="1">
    <source>
        <dbReference type="SMART" id="SM00859"/>
    </source>
</evidence>
<dbReference type="Pfam" id="PF01118">
    <property type="entry name" value="Semialdhyde_dh"/>
    <property type="match status" value="1"/>
</dbReference>
<dbReference type="InterPro" id="IPR000534">
    <property type="entry name" value="Semialdehyde_DH_NAD-bd"/>
</dbReference>
<gene>
    <name evidence="2" type="ORF">DSPE1174_LOCUS15725</name>
</gene>
<sequence>MPLFKSNKEKPHLWLVKGAADPSPMPVENRTLSEKNLEPKRRCIQFKEGAKVPEPRADGVSCLSSIPALQPIRSSQNVRIALVGATGLVGRSCASFLANHPEMGYSITHFIGSSLSKDRDLADVSDEKEKKLRSHYGEDFWHSEADVDLSALKDAVVCDIEALLSSGPTSCDVVLSFLAPRLGHLEDEMIHAGFRVVSISPHKRMDYPLIVPVVNGDSVQDRISSLRCVKSPNCCSVGSTVALLPLVDSFTVEQVFITTFQTLSGRGDALYPAEKVVGNVYPIGATEERTEEYISREVSRVFRGHPRGAGLASGEGIHVSAYRVYVQKNHLLDIRVKIKETLPTPSTAAQAFLEAMYSKLKYAGDITVNTEVGEPRPRSHPDCQKVTVGNFSVESLAPPQTGSWVRVSATVDNVGKGAWGNAMDITQQVVAAAVQSSSASRD</sequence>
<dbReference type="GO" id="GO:0009088">
    <property type="term" value="P:threonine biosynthetic process"/>
    <property type="evidence" value="ECO:0007669"/>
    <property type="project" value="TreeGrafter"/>
</dbReference>
<dbReference type="GO" id="GO:0051287">
    <property type="term" value="F:NAD binding"/>
    <property type="evidence" value="ECO:0007669"/>
    <property type="project" value="InterPro"/>
</dbReference>
<dbReference type="AlphaFoldDB" id="A0A7S2CMP9"/>
<dbReference type="GO" id="GO:0004073">
    <property type="term" value="F:aspartate-semialdehyde dehydrogenase activity"/>
    <property type="evidence" value="ECO:0007669"/>
    <property type="project" value="TreeGrafter"/>
</dbReference>
<dbReference type="InterPro" id="IPR051823">
    <property type="entry name" value="ASADH-related"/>
</dbReference>